<dbReference type="Gene3D" id="1.50.10.100">
    <property type="entry name" value="Chondroitin AC/alginate lyase"/>
    <property type="match status" value="1"/>
</dbReference>
<dbReference type="InterPro" id="IPR012480">
    <property type="entry name" value="Hepar_II_III_C"/>
</dbReference>
<dbReference type="Pfam" id="PF07940">
    <property type="entry name" value="Hepar_II_III_C"/>
    <property type="match status" value="1"/>
</dbReference>
<evidence type="ECO:0000256" key="2">
    <source>
        <dbReference type="ARBA" id="ARBA00022729"/>
    </source>
</evidence>
<evidence type="ECO:0000256" key="3">
    <source>
        <dbReference type="ARBA" id="ARBA00022764"/>
    </source>
</evidence>
<comment type="subcellular location">
    <subcellularLocation>
        <location evidence="1">Periplasm</location>
    </subcellularLocation>
</comment>
<evidence type="ECO:0000313" key="8">
    <source>
        <dbReference type="Proteomes" id="UP000263900"/>
    </source>
</evidence>
<name>A0A3B7N0N0_9BACT</name>
<dbReference type="EMBL" id="CP032157">
    <property type="protein sequence ID" value="AXY75981.1"/>
    <property type="molecule type" value="Genomic_DNA"/>
</dbReference>
<keyword evidence="8" id="KW-1185">Reference proteome</keyword>
<dbReference type="InterPro" id="IPR008929">
    <property type="entry name" value="Chondroitin_lyas"/>
</dbReference>
<feature type="domain" description="Heparinase II/III-like C-terminal" evidence="6">
    <location>
        <begin position="373"/>
        <end position="631"/>
    </location>
</feature>
<dbReference type="SUPFAM" id="SSF48230">
    <property type="entry name" value="Chondroitin AC/alginate lyase"/>
    <property type="match status" value="1"/>
</dbReference>
<evidence type="ECO:0000259" key="6">
    <source>
        <dbReference type="Pfam" id="PF07940"/>
    </source>
</evidence>
<keyword evidence="2" id="KW-0732">Signal</keyword>
<dbReference type="Proteomes" id="UP000263900">
    <property type="component" value="Chromosome"/>
</dbReference>
<protein>
    <submittedName>
        <fullName evidence="7">Heparinase</fullName>
    </submittedName>
</protein>
<dbReference type="Gene3D" id="2.70.98.70">
    <property type="match status" value="1"/>
</dbReference>
<dbReference type="InterPro" id="IPR008397">
    <property type="entry name" value="Alginate_lyase_dom"/>
</dbReference>
<dbReference type="AlphaFoldDB" id="A0A3B7N0N0"/>
<dbReference type="GO" id="GO:0016829">
    <property type="term" value="F:lyase activity"/>
    <property type="evidence" value="ECO:0007669"/>
    <property type="project" value="UniProtKB-KW"/>
</dbReference>
<organism evidence="7 8">
    <name type="scientific">Paraflavitalea soli</name>
    <dbReference type="NCBI Taxonomy" id="2315862"/>
    <lineage>
        <taxon>Bacteria</taxon>
        <taxon>Pseudomonadati</taxon>
        <taxon>Bacteroidota</taxon>
        <taxon>Chitinophagia</taxon>
        <taxon>Chitinophagales</taxon>
        <taxon>Chitinophagaceae</taxon>
        <taxon>Paraflavitalea</taxon>
    </lineage>
</organism>
<accession>A0A3B7N0N0</accession>
<keyword evidence="3" id="KW-0574">Periplasm</keyword>
<dbReference type="GO" id="GO:0042597">
    <property type="term" value="C:periplasmic space"/>
    <property type="evidence" value="ECO:0007669"/>
    <property type="project" value="UniProtKB-SubCell"/>
</dbReference>
<dbReference type="PANTHER" id="PTHR39210">
    <property type="entry name" value="HEPARIN-SULFATE LYASE"/>
    <property type="match status" value="1"/>
</dbReference>
<dbReference type="OrthoDB" id="9772435at2"/>
<proteinExistence type="predicted"/>
<dbReference type="KEGG" id="pseg:D3H65_19220"/>
<dbReference type="PANTHER" id="PTHR39210:SF1">
    <property type="entry name" value="HEPARIN-SULFATE LYASE"/>
    <property type="match status" value="1"/>
</dbReference>
<keyword evidence="4" id="KW-0456">Lyase</keyword>
<dbReference type="Pfam" id="PF05426">
    <property type="entry name" value="Alginate_lyase"/>
    <property type="match status" value="1"/>
</dbReference>
<dbReference type="RefSeq" id="WP_119051860.1">
    <property type="nucleotide sequence ID" value="NZ_CP032157.1"/>
</dbReference>
<evidence type="ECO:0000256" key="4">
    <source>
        <dbReference type="ARBA" id="ARBA00023239"/>
    </source>
</evidence>
<sequence>MKTIVFLCAGVMMGMAGTAQQHPSIMLTKANVEVVRQGATAYPLLQQSFKSLKKDADKAIATPIEVPLPKDAGGGATHERHKRNYQDMVACGMLYQLTKEERYAKFVKDMLLQYAAVYNTWPRHPKKKQIPGGKMFWQNLNDCVWQVYTIQAYDCVYDYLGAASRKTIETDLFEPIVKELSEVNGEIFNKIHNHGTWSVAAVGMTGYVCGRKDWVEKALKGTALDGKAGFLAQLDQLFSPDGYYTEGPYYQRYAILPFLLFARTIQQYQPAQKIYEYRNALLKKAVNTALQCTYTNKVFFPLNDAMKDKTYESEEIVYAVDIAYSDMQAGNDLLDIAQQQQKVIVGDAGLKVAKAIAAGDAASFQYKPMWIRDGADGKQGGIGILRSGDNEEQSCVVFKAASQGMGHGHFDRLNVLFYDNNTEVFPDYGAVRFLNVETKNGGNYTKENDTWGKQTLAHNTLVVDRQSQYQANEKKGEEHAPELVHFSTGSNYQVVSAQDNNAYPGVQLRRTVILFKPDGAPASLLIDVFNVQSAQKHQYDLPFWYQGHITNAPFEIAANTQTIQAMGDKQGYQHVWLNATGRVKEGNGVITLLNNKKFYTTTFIADTALRVQFITSGAGDPEFNLRNEKAFVLSQPAAANQTFISVTEPHGKNNPIAEVTTGATPQVKAVKLLKDEAGATQLEITYKKKMYTITLQYNDKASFITIN</sequence>
<feature type="domain" description="Alginate lyase" evidence="5">
    <location>
        <begin position="59"/>
        <end position="293"/>
    </location>
</feature>
<evidence type="ECO:0000256" key="1">
    <source>
        <dbReference type="ARBA" id="ARBA00004418"/>
    </source>
</evidence>
<reference evidence="7 8" key="1">
    <citation type="submission" date="2018-09" db="EMBL/GenBank/DDBJ databases">
        <title>Genome sequencing of strain 6GH32-13.</title>
        <authorList>
            <person name="Weon H.-Y."/>
            <person name="Heo J."/>
            <person name="Kwon S.-W."/>
        </authorList>
    </citation>
    <scope>NUCLEOTIDE SEQUENCE [LARGE SCALE GENOMIC DNA]</scope>
    <source>
        <strain evidence="7 8">5GH32-13</strain>
    </source>
</reference>
<evidence type="ECO:0000259" key="5">
    <source>
        <dbReference type="Pfam" id="PF05426"/>
    </source>
</evidence>
<evidence type="ECO:0000313" key="7">
    <source>
        <dbReference type="EMBL" id="AXY75981.1"/>
    </source>
</evidence>
<gene>
    <name evidence="7" type="ORF">D3H65_19220</name>
</gene>